<protein>
    <recommendedName>
        <fullName evidence="4">2-phytyl-1,4-beta-naphthoquinone methyltransferase, chloroplastic</fullName>
        <ecNumber evidence="4">2.1.1.329</ecNumber>
    </recommendedName>
    <alternativeName>
        <fullName evidence="4">Demethylphylloquinone methyltransferase</fullName>
    </alternativeName>
    <alternativeName>
        <fullName evidence="4">Menaquinone biosynthesis methyltransferase ubiE-like protein</fullName>
    </alternativeName>
</protein>
<accession>A0A8T2VCL9</accession>
<dbReference type="HAMAP" id="MF_01813">
    <property type="entry name" value="MenG_UbiE_methyltr"/>
    <property type="match status" value="1"/>
</dbReference>
<evidence type="ECO:0000313" key="5">
    <source>
        <dbReference type="EMBL" id="KAH7443734.1"/>
    </source>
</evidence>
<dbReference type="InterPro" id="IPR023576">
    <property type="entry name" value="UbiE/COQ5_MeTrFase_CS"/>
</dbReference>
<dbReference type="InterPro" id="IPR032904">
    <property type="entry name" value="MenG"/>
</dbReference>
<dbReference type="Proteomes" id="UP000825935">
    <property type="component" value="Chromosome 2"/>
</dbReference>
<evidence type="ECO:0000256" key="3">
    <source>
        <dbReference type="ARBA" id="ARBA00022691"/>
    </source>
</evidence>
<comment type="function">
    <text evidence="4">Involved in the biosynthesis of phylloquinone (vitamin K1). Methyltransferase required for the conversion of 2-phytyl-1,4-beta-naphthoquinol to phylloquinol.</text>
</comment>
<comment type="similarity">
    <text evidence="4">Belongs to the class I-like SAM-binding methyltransferase superfamily. MenG/UbiE family.</text>
</comment>
<dbReference type="OrthoDB" id="6329284at2759"/>
<evidence type="ECO:0000256" key="4">
    <source>
        <dbReference type="HAMAP-Rule" id="MF_03192"/>
    </source>
</evidence>
<proteinExistence type="inferred from homology"/>
<dbReference type="GO" id="GO:0009507">
    <property type="term" value="C:chloroplast"/>
    <property type="evidence" value="ECO:0007669"/>
    <property type="project" value="UniProtKB-SubCell"/>
</dbReference>
<gene>
    <name evidence="4" type="primary">MENG</name>
    <name evidence="5" type="ORF">KP509_02G048600</name>
</gene>
<dbReference type="AlphaFoldDB" id="A0A8T2VCL9"/>
<keyword evidence="2 4" id="KW-0808">Transferase</keyword>
<dbReference type="EC" id="2.1.1.329" evidence="4"/>
<dbReference type="Gene3D" id="3.40.50.150">
    <property type="entry name" value="Vaccinia Virus protein VP39"/>
    <property type="match status" value="1"/>
</dbReference>
<dbReference type="OMA" id="RYYWDTI"/>
<dbReference type="GO" id="GO:0032259">
    <property type="term" value="P:methylation"/>
    <property type="evidence" value="ECO:0007669"/>
    <property type="project" value="UniProtKB-KW"/>
</dbReference>
<dbReference type="SUPFAM" id="SSF53335">
    <property type="entry name" value="S-adenosyl-L-methionine-dependent methyltransferases"/>
    <property type="match status" value="1"/>
</dbReference>
<comment type="subcellular location">
    <subcellularLocation>
        <location evidence="4">Plastid</location>
        <location evidence="4">Chloroplast</location>
    </subcellularLocation>
</comment>
<keyword evidence="4" id="KW-0150">Chloroplast</keyword>
<reference evidence="5" key="1">
    <citation type="submission" date="2021-08" db="EMBL/GenBank/DDBJ databases">
        <title>WGS assembly of Ceratopteris richardii.</title>
        <authorList>
            <person name="Marchant D.B."/>
            <person name="Chen G."/>
            <person name="Jenkins J."/>
            <person name="Shu S."/>
            <person name="Leebens-Mack J."/>
            <person name="Grimwood J."/>
            <person name="Schmutz J."/>
            <person name="Soltis P."/>
            <person name="Soltis D."/>
            <person name="Chen Z.-H."/>
        </authorList>
    </citation>
    <scope>NUCLEOTIDE SEQUENCE</scope>
    <source>
        <strain evidence="5">Whitten #5841</strain>
        <tissue evidence="5">Leaf</tissue>
    </source>
</reference>
<dbReference type="PROSITE" id="PS51608">
    <property type="entry name" value="SAM_MT_UBIE"/>
    <property type="match status" value="1"/>
</dbReference>
<evidence type="ECO:0000313" key="6">
    <source>
        <dbReference type="Proteomes" id="UP000825935"/>
    </source>
</evidence>
<keyword evidence="3 4" id="KW-0949">S-adenosyl-L-methionine</keyword>
<comment type="catalytic activity">
    <reaction evidence="4">
        <text>demethylphylloquinol + S-adenosyl-L-methionine = phylloquinol + S-adenosyl-L-homocysteine + H(+)</text>
        <dbReference type="Rhea" id="RHEA:40551"/>
        <dbReference type="ChEBI" id="CHEBI:15378"/>
        <dbReference type="ChEBI" id="CHEBI:28433"/>
        <dbReference type="ChEBI" id="CHEBI:57856"/>
        <dbReference type="ChEBI" id="CHEBI:59789"/>
        <dbReference type="ChEBI" id="CHEBI:87844"/>
        <dbReference type="EC" id="2.1.1.329"/>
    </reaction>
</comment>
<keyword evidence="6" id="KW-1185">Reference proteome</keyword>
<dbReference type="InterPro" id="IPR029063">
    <property type="entry name" value="SAM-dependent_MTases_sf"/>
</dbReference>
<dbReference type="CDD" id="cd02440">
    <property type="entry name" value="AdoMet_MTases"/>
    <property type="match status" value="1"/>
</dbReference>
<keyword evidence="1 4" id="KW-0489">Methyltransferase</keyword>
<dbReference type="EMBL" id="CM035407">
    <property type="protein sequence ID" value="KAH7443734.1"/>
    <property type="molecule type" value="Genomic_DNA"/>
</dbReference>
<dbReference type="Pfam" id="PF01209">
    <property type="entry name" value="Ubie_methyltran"/>
    <property type="match status" value="1"/>
</dbReference>
<dbReference type="GO" id="GO:0052624">
    <property type="term" value="F:2-phytyl-1,4-naphthoquinone methyltransferase activity"/>
    <property type="evidence" value="ECO:0007669"/>
    <property type="project" value="UniProtKB-UniRule"/>
</dbReference>
<evidence type="ECO:0000256" key="2">
    <source>
        <dbReference type="ARBA" id="ARBA00022679"/>
    </source>
</evidence>
<dbReference type="PROSITE" id="PS01183">
    <property type="entry name" value="UBIE_1"/>
    <property type="match status" value="1"/>
</dbReference>
<dbReference type="PANTHER" id="PTHR43591:SF24">
    <property type="entry name" value="2-METHOXY-6-POLYPRENYL-1,4-BENZOQUINOL METHYLASE, MITOCHONDRIAL"/>
    <property type="match status" value="1"/>
</dbReference>
<dbReference type="NCBIfam" id="TIGR01934">
    <property type="entry name" value="MenG_MenH_UbiE"/>
    <property type="match status" value="1"/>
</dbReference>
<comment type="caution">
    <text evidence="5">The sequence shown here is derived from an EMBL/GenBank/DDBJ whole genome shotgun (WGS) entry which is preliminary data.</text>
</comment>
<dbReference type="HAMAP" id="MF_01982">
    <property type="entry name" value="MenG_phylloquinone_subfam"/>
    <property type="match status" value="1"/>
</dbReference>
<dbReference type="InterPro" id="IPR004033">
    <property type="entry name" value="UbiE/COQ5_MeTrFase"/>
</dbReference>
<sequence>MSSEATFQTAEERQQLFNSIAPAYDKLNDLLSLGQHRVWKRMAVTWSRAKTGDNVLDICCGSGDLSFLLAERVGLSGKVTGLDFAKEQLAVASERQKAKTGGCYNNMRWLQGDALELPFANEEFDAITVGYGLRNVSDIPRALEEIYRVLKPGSSASILDFNRPSNMFVSQLQGWMLDNVVVPAATQFGLHEEYAYLKDSIARFPNGVEQEMLARTVGFSRAVHYELAGGLMGTLVLRK</sequence>
<name>A0A8T2VCL9_CERRI</name>
<evidence type="ECO:0000256" key="1">
    <source>
        <dbReference type="ARBA" id="ARBA00022603"/>
    </source>
</evidence>
<dbReference type="GO" id="GO:0042372">
    <property type="term" value="P:phylloquinone biosynthetic process"/>
    <property type="evidence" value="ECO:0007669"/>
    <property type="project" value="UniProtKB-UniRule"/>
</dbReference>
<keyword evidence="4" id="KW-0934">Plastid</keyword>
<organism evidence="5 6">
    <name type="scientific">Ceratopteris richardii</name>
    <name type="common">Triangle waterfern</name>
    <dbReference type="NCBI Taxonomy" id="49495"/>
    <lineage>
        <taxon>Eukaryota</taxon>
        <taxon>Viridiplantae</taxon>
        <taxon>Streptophyta</taxon>
        <taxon>Embryophyta</taxon>
        <taxon>Tracheophyta</taxon>
        <taxon>Polypodiopsida</taxon>
        <taxon>Polypodiidae</taxon>
        <taxon>Polypodiales</taxon>
        <taxon>Pteridineae</taxon>
        <taxon>Pteridaceae</taxon>
        <taxon>Parkerioideae</taxon>
        <taxon>Ceratopteris</taxon>
    </lineage>
</organism>
<dbReference type="PANTHER" id="PTHR43591">
    <property type="entry name" value="METHYLTRANSFERASE"/>
    <property type="match status" value="1"/>
</dbReference>
<dbReference type="NCBIfam" id="NF001244">
    <property type="entry name" value="PRK00216.1-5"/>
    <property type="match status" value="1"/>
</dbReference>